<feature type="region of interest" description="Disordered" evidence="1">
    <location>
        <begin position="1"/>
        <end position="26"/>
    </location>
</feature>
<feature type="region of interest" description="Disordered" evidence="1">
    <location>
        <begin position="53"/>
        <end position="81"/>
    </location>
</feature>
<accession>A0AAV4GS63</accession>
<organism evidence="2 3">
    <name type="scientific">Elysia marginata</name>
    <dbReference type="NCBI Taxonomy" id="1093978"/>
    <lineage>
        <taxon>Eukaryota</taxon>
        <taxon>Metazoa</taxon>
        <taxon>Spiralia</taxon>
        <taxon>Lophotrochozoa</taxon>
        <taxon>Mollusca</taxon>
        <taxon>Gastropoda</taxon>
        <taxon>Heterobranchia</taxon>
        <taxon>Euthyneura</taxon>
        <taxon>Panpulmonata</taxon>
        <taxon>Sacoglossa</taxon>
        <taxon>Placobranchoidea</taxon>
        <taxon>Plakobranchidae</taxon>
        <taxon>Elysia</taxon>
    </lineage>
</organism>
<name>A0AAV4GS63_9GAST</name>
<feature type="compositionally biased region" description="Basic and acidic residues" evidence="1">
    <location>
        <begin position="70"/>
        <end position="81"/>
    </location>
</feature>
<proteinExistence type="predicted"/>
<comment type="caution">
    <text evidence="2">The sequence shown here is derived from an EMBL/GenBank/DDBJ whole genome shotgun (WGS) entry which is preliminary data.</text>
</comment>
<protein>
    <submittedName>
        <fullName evidence="2">Uncharacterized protein</fullName>
    </submittedName>
</protein>
<evidence type="ECO:0000313" key="2">
    <source>
        <dbReference type="EMBL" id="GFR87351.1"/>
    </source>
</evidence>
<gene>
    <name evidence="2" type="ORF">ElyMa_000744700</name>
</gene>
<keyword evidence="3" id="KW-1185">Reference proteome</keyword>
<dbReference type="EMBL" id="BMAT01001508">
    <property type="protein sequence ID" value="GFR87351.1"/>
    <property type="molecule type" value="Genomic_DNA"/>
</dbReference>
<dbReference type="Proteomes" id="UP000762676">
    <property type="component" value="Unassembled WGS sequence"/>
</dbReference>
<dbReference type="AlphaFoldDB" id="A0AAV4GS63"/>
<sequence>MPRSRPFIGTREKQPSGAGTRVRRPSRPYIINQGRRMVPIEAWIRWRHALGTDSRSSSVPWSLTLGDGGAGRKETWDPDRYSRPETVHNAAYNIILQAVS</sequence>
<evidence type="ECO:0000256" key="1">
    <source>
        <dbReference type="SAM" id="MobiDB-lite"/>
    </source>
</evidence>
<reference evidence="2 3" key="1">
    <citation type="journal article" date="2021" name="Elife">
        <title>Chloroplast acquisition without the gene transfer in kleptoplastic sea slugs, Plakobranchus ocellatus.</title>
        <authorList>
            <person name="Maeda T."/>
            <person name="Takahashi S."/>
            <person name="Yoshida T."/>
            <person name="Shimamura S."/>
            <person name="Takaki Y."/>
            <person name="Nagai Y."/>
            <person name="Toyoda A."/>
            <person name="Suzuki Y."/>
            <person name="Arimoto A."/>
            <person name="Ishii H."/>
            <person name="Satoh N."/>
            <person name="Nishiyama T."/>
            <person name="Hasebe M."/>
            <person name="Maruyama T."/>
            <person name="Minagawa J."/>
            <person name="Obokata J."/>
            <person name="Shigenobu S."/>
        </authorList>
    </citation>
    <scope>NUCLEOTIDE SEQUENCE [LARGE SCALE GENOMIC DNA]</scope>
</reference>
<evidence type="ECO:0000313" key="3">
    <source>
        <dbReference type="Proteomes" id="UP000762676"/>
    </source>
</evidence>